<keyword evidence="4" id="KW-1185">Reference proteome</keyword>
<evidence type="ECO:0000256" key="2">
    <source>
        <dbReference type="SAM" id="Phobius"/>
    </source>
</evidence>
<protein>
    <submittedName>
        <fullName evidence="3">Uncharacterized protein</fullName>
    </submittedName>
</protein>
<keyword evidence="2" id="KW-0812">Transmembrane</keyword>
<dbReference type="STRING" id="1050202.GCA_000384035_03646"/>
<feature type="region of interest" description="Disordered" evidence="1">
    <location>
        <begin position="85"/>
        <end position="112"/>
    </location>
</feature>
<name>A0A2T0GWH7_ACTMO</name>
<accession>A0A2T0GWH7</accession>
<dbReference type="RefSeq" id="WP_106113732.1">
    <property type="nucleotide sequence ID" value="NZ_PVSR01000014.1"/>
</dbReference>
<proteinExistence type="predicted"/>
<keyword evidence="2" id="KW-1133">Transmembrane helix</keyword>
<feature type="compositionally biased region" description="Low complexity" evidence="1">
    <location>
        <begin position="85"/>
        <end position="110"/>
    </location>
</feature>
<gene>
    <name evidence="3" type="ORF">CEP50_10345</name>
</gene>
<reference evidence="3 4" key="1">
    <citation type="submission" date="2018-03" db="EMBL/GenBank/DDBJ databases">
        <title>Actinopolyspora mortivallis from Sahara, screening for active biomolecules.</title>
        <authorList>
            <person name="Selama O."/>
            <person name="Wellington E.M.H."/>
            <person name="Hacene H."/>
        </authorList>
    </citation>
    <scope>NUCLEOTIDE SEQUENCE [LARGE SCALE GENOMIC DNA]</scope>
    <source>
        <strain evidence="3 4">M5A</strain>
    </source>
</reference>
<evidence type="ECO:0000256" key="1">
    <source>
        <dbReference type="SAM" id="MobiDB-lite"/>
    </source>
</evidence>
<sequence length="268" mass="27532">MSGEELSAGTPRDPDWSPDVLAELHAGALDEETAGEVRPVTEEDPRARAVLTALERTRQDLASCPDVEIPGDVATRVEDALAAEPLPTGEGEPPAGEEAASSGGVTPLARARGRRRGRGLVLGAGLAAAAAAVLGVLLVTQYPGQERESHRAEQSPGENGSGTSSASEGPLALTGERLELDGKQFGEVLSSEEYVDNLLAPESLMACLRANGVTTGTPLGAEEIVFNGRRAQLLVLPTGEVGTFRLLAVGPECGPGNPATLSDTIVGD</sequence>
<dbReference type="InParanoid" id="A0A2T0GWH7"/>
<feature type="region of interest" description="Disordered" evidence="1">
    <location>
        <begin position="145"/>
        <end position="169"/>
    </location>
</feature>
<organism evidence="3 4">
    <name type="scientific">Actinopolyspora mortivallis</name>
    <dbReference type="NCBI Taxonomy" id="33906"/>
    <lineage>
        <taxon>Bacteria</taxon>
        <taxon>Bacillati</taxon>
        <taxon>Actinomycetota</taxon>
        <taxon>Actinomycetes</taxon>
        <taxon>Actinopolysporales</taxon>
        <taxon>Actinopolysporaceae</taxon>
        <taxon>Actinopolyspora</taxon>
    </lineage>
</organism>
<feature type="transmembrane region" description="Helical" evidence="2">
    <location>
        <begin position="120"/>
        <end position="139"/>
    </location>
</feature>
<keyword evidence="2" id="KW-0472">Membrane</keyword>
<dbReference type="EMBL" id="PVSR01000014">
    <property type="protein sequence ID" value="PRW63470.1"/>
    <property type="molecule type" value="Genomic_DNA"/>
</dbReference>
<dbReference type="AlphaFoldDB" id="A0A2T0GWH7"/>
<evidence type="ECO:0000313" key="3">
    <source>
        <dbReference type="EMBL" id="PRW63470.1"/>
    </source>
</evidence>
<comment type="caution">
    <text evidence="3">The sequence shown here is derived from an EMBL/GenBank/DDBJ whole genome shotgun (WGS) entry which is preliminary data.</text>
</comment>
<feature type="region of interest" description="Disordered" evidence="1">
    <location>
        <begin position="1"/>
        <end position="46"/>
    </location>
</feature>
<feature type="compositionally biased region" description="Polar residues" evidence="1">
    <location>
        <begin position="156"/>
        <end position="167"/>
    </location>
</feature>
<evidence type="ECO:0000313" key="4">
    <source>
        <dbReference type="Proteomes" id="UP000239352"/>
    </source>
</evidence>
<dbReference type="Proteomes" id="UP000239352">
    <property type="component" value="Unassembled WGS sequence"/>
</dbReference>